<protein>
    <submittedName>
        <fullName evidence="8">TldD/PmbA family protein</fullName>
    </submittedName>
</protein>
<dbReference type="Pfam" id="PF19289">
    <property type="entry name" value="PmbA_TldD_3rd"/>
    <property type="match status" value="1"/>
</dbReference>
<dbReference type="InterPro" id="IPR045570">
    <property type="entry name" value="Metalloprtase-TldD/E_cen_dom"/>
</dbReference>
<evidence type="ECO:0000313" key="8">
    <source>
        <dbReference type="EMBL" id="UUX91115.1"/>
    </source>
</evidence>
<dbReference type="InterPro" id="IPR045569">
    <property type="entry name" value="Metalloprtase-TldD/E_C"/>
</dbReference>
<dbReference type="RefSeq" id="WP_257741266.1">
    <property type="nucleotide sequence ID" value="NZ_CP096115.1"/>
</dbReference>
<dbReference type="PANTHER" id="PTHR30624">
    <property type="entry name" value="UNCHARACTERIZED PROTEIN TLDD AND PMBA"/>
    <property type="match status" value="1"/>
</dbReference>
<dbReference type="Gene3D" id="3.30.2290.10">
    <property type="entry name" value="PmbA/TldD superfamily"/>
    <property type="match status" value="1"/>
</dbReference>
<feature type="domain" description="Metalloprotease TldD/E C-terminal" evidence="6">
    <location>
        <begin position="211"/>
        <end position="440"/>
    </location>
</feature>
<dbReference type="InterPro" id="IPR035068">
    <property type="entry name" value="TldD/PmbA_N"/>
</dbReference>
<dbReference type="AlphaFoldDB" id="A0A9E7PJJ6"/>
<dbReference type="InterPro" id="IPR025502">
    <property type="entry name" value="TldD"/>
</dbReference>
<feature type="domain" description="Metalloprotease TldD/E central" evidence="7">
    <location>
        <begin position="98"/>
        <end position="203"/>
    </location>
</feature>
<keyword evidence="3" id="KW-0378">Hydrolase</keyword>
<evidence type="ECO:0000259" key="5">
    <source>
        <dbReference type="Pfam" id="PF01523"/>
    </source>
</evidence>
<keyword evidence="2" id="KW-0645">Protease</keyword>
<evidence type="ECO:0000259" key="7">
    <source>
        <dbReference type="Pfam" id="PF19290"/>
    </source>
</evidence>
<dbReference type="EMBL" id="CP096115">
    <property type="protein sequence ID" value="UUX91115.1"/>
    <property type="molecule type" value="Genomic_DNA"/>
</dbReference>
<dbReference type="KEGG" id="mend:L6E24_06895"/>
<dbReference type="GO" id="GO:0006508">
    <property type="term" value="P:proteolysis"/>
    <property type="evidence" value="ECO:0007669"/>
    <property type="project" value="UniProtKB-KW"/>
</dbReference>
<dbReference type="GO" id="GO:0005829">
    <property type="term" value="C:cytosol"/>
    <property type="evidence" value="ECO:0007669"/>
    <property type="project" value="TreeGrafter"/>
</dbReference>
<evidence type="ECO:0000313" key="9">
    <source>
        <dbReference type="Proteomes" id="UP001060368"/>
    </source>
</evidence>
<organism evidence="8 9">
    <name type="scientific">Methanoplanus endosymbiosus</name>
    <dbReference type="NCBI Taxonomy" id="33865"/>
    <lineage>
        <taxon>Archaea</taxon>
        <taxon>Methanobacteriati</taxon>
        <taxon>Methanobacteriota</taxon>
        <taxon>Stenosarchaea group</taxon>
        <taxon>Methanomicrobia</taxon>
        <taxon>Methanomicrobiales</taxon>
        <taxon>Methanomicrobiaceae</taxon>
        <taxon>Methanoplanus</taxon>
    </lineage>
</organism>
<proteinExistence type="inferred from homology"/>
<keyword evidence="9" id="KW-1185">Reference proteome</keyword>
<dbReference type="GO" id="GO:0008237">
    <property type="term" value="F:metallopeptidase activity"/>
    <property type="evidence" value="ECO:0007669"/>
    <property type="project" value="UniProtKB-KW"/>
</dbReference>
<evidence type="ECO:0000256" key="2">
    <source>
        <dbReference type="ARBA" id="ARBA00022670"/>
    </source>
</evidence>
<evidence type="ECO:0000256" key="4">
    <source>
        <dbReference type="ARBA" id="ARBA00023049"/>
    </source>
</evidence>
<dbReference type="GeneID" id="74307412"/>
<feature type="domain" description="Metalloprotease TldD/E N-terminal" evidence="5">
    <location>
        <begin position="7"/>
        <end position="71"/>
    </location>
</feature>
<dbReference type="InterPro" id="IPR051463">
    <property type="entry name" value="Peptidase_U62_metallo"/>
</dbReference>
<dbReference type="InterPro" id="IPR002510">
    <property type="entry name" value="Metalloprtase-TldD/E_N"/>
</dbReference>
<accession>A0A9E7PJJ6</accession>
<reference evidence="8" key="1">
    <citation type="submission" date="2022-04" db="EMBL/GenBank/DDBJ databases">
        <title>Complete genome of Methanoplanus endosymbiosus DSM 3599.</title>
        <authorList>
            <person name="Chen S.-C."/>
            <person name="You Y.-T."/>
            <person name="Zhou Y.-Z."/>
            <person name="Lai M.-C."/>
        </authorList>
    </citation>
    <scope>NUCLEOTIDE SEQUENCE</scope>
    <source>
        <strain evidence="8">DSM 3599</strain>
    </source>
</reference>
<sequence length="443" mass="46838">MEEPRYYDIRHTAGTSTHIDIDNGVVESAGTSFFDTAILRVLGSHGWGIVTIDNYSAKSRKEKDEYISQALRHAMVTVEDVALGDARSGILPMPAMKEDPASVPLEEKCSLLSGIESQARKVDGIVSTRAGYSEGSGTVSFENSSGAEFSYAICRSGYSISAVAGRNGVMQAARESEHTISGLNLRHKEDMGAKAAERAVALLDASPAKGGKMNAVLDQQLAGVFAHEAIGHASEGDLVKEGISVIKGMIGECIGSPNLTVVDDPTLHEFGFMPVDSEGVLPVRSEIIKEGVLSAYLHNRQTLAVVGDGDAGHARGQAGEVPLVRMSNTFIESGDSSYDEIISECRNGILLKGSRGGQVDPGRGVFQFNAEYGYVIENGELSKMVRDVSLSGDILKTMHNIALCGNDKKMTPGYCGKGGQSVPVTDGSPHILLKDAVVGGCGE</sequence>
<comment type="similarity">
    <text evidence="1">Belongs to the peptidase U62 family.</text>
</comment>
<dbReference type="Proteomes" id="UP001060368">
    <property type="component" value="Chromosome"/>
</dbReference>
<dbReference type="InterPro" id="IPR036059">
    <property type="entry name" value="TldD/PmbA_sf"/>
</dbReference>
<dbReference type="Pfam" id="PF01523">
    <property type="entry name" value="PmbA_TldD_1st"/>
    <property type="match status" value="1"/>
</dbReference>
<keyword evidence="4" id="KW-0482">Metalloprotease</keyword>
<dbReference type="SUPFAM" id="SSF111283">
    <property type="entry name" value="Putative modulator of DNA gyrase, PmbA/TldD"/>
    <property type="match status" value="1"/>
</dbReference>
<evidence type="ECO:0000259" key="6">
    <source>
        <dbReference type="Pfam" id="PF19289"/>
    </source>
</evidence>
<dbReference type="PIRSF" id="PIRSF004919">
    <property type="entry name" value="TldD"/>
    <property type="match status" value="1"/>
</dbReference>
<evidence type="ECO:0000256" key="1">
    <source>
        <dbReference type="ARBA" id="ARBA00005836"/>
    </source>
</evidence>
<name>A0A9E7PJJ6_9EURY</name>
<dbReference type="PANTHER" id="PTHR30624:SF0">
    <property type="entry name" value="METALLOPROTEASE SLR0863"/>
    <property type="match status" value="1"/>
</dbReference>
<evidence type="ECO:0000256" key="3">
    <source>
        <dbReference type="ARBA" id="ARBA00022801"/>
    </source>
</evidence>
<gene>
    <name evidence="8" type="ORF">L6E24_06895</name>
</gene>
<dbReference type="Pfam" id="PF19290">
    <property type="entry name" value="PmbA_TldD_2nd"/>
    <property type="match status" value="1"/>
</dbReference>